<accession>A0A164PQI5</accession>
<protein>
    <submittedName>
        <fullName evidence="1">Uncharacterized protein</fullName>
    </submittedName>
</protein>
<dbReference type="EMBL" id="KV419431">
    <property type="protein sequence ID" value="KZS88943.1"/>
    <property type="molecule type" value="Genomic_DNA"/>
</dbReference>
<dbReference type="Proteomes" id="UP000076722">
    <property type="component" value="Unassembled WGS sequence"/>
</dbReference>
<gene>
    <name evidence="1" type="ORF">SISNIDRAFT_469651</name>
</gene>
<evidence type="ECO:0000313" key="1">
    <source>
        <dbReference type="EMBL" id="KZS88943.1"/>
    </source>
</evidence>
<reference evidence="1 2" key="1">
    <citation type="journal article" date="2016" name="Mol. Biol. Evol.">
        <title>Comparative Genomics of Early-Diverging Mushroom-Forming Fungi Provides Insights into the Origins of Lignocellulose Decay Capabilities.</title>
        <authorList>
            <person name="Nagy L.G."/>
            <person name="Riley R."/>
            <person name="Tritt A."/>
            <person name="Adam C."/>
            <person name="Daum C."/>
            <person name="Floudas D."/>
            <person name="Sun H."/>
            <person name="Yadav J.S."/>
            <person name="Pangilinan J."/>
            <person name="Larsson K.H."/>
            <person name="Matsuura K."/>
            <person name="Barry K."/>
            <person name="Labutti K."/>
            <person name="Kuo R."/>
            <person name="Ohm R.A."/>
            <person name="Bhattacharya S.S."/>
            <person name="Shirouzu T."/>
            <person name="Yoshinaga Y."/>
            <person name="Martin F.M."/>
            <person name="Grigoriev I.V."/>
            <person name="Hibbett D.S."/>
        </authorList>
    </citation>
    <scope>NUCLEOTIDE SEQUENCE [LARGE SCALE GENOMIC DNA]</scope>
    <source>
        <strain evidence="1 2">HHB9708</strain>
    </source>
</reference>
<sequence>MHRPLSRSMCQVTPVLYPRSTSEISVSTDLMMLREGRTSTRDVGAGLLSRLMWVSDLDFKRDWSERWMAVIRSVDVRHECWTSQLASSDHSFIRGDLFEILSRCLGNTTRNGDRMQDSARERVMVFDDVSVVAGIGWLTKSKDVTDSAINIPILLSLTSFESVQSVSHKPFDVCDGRPYEQSIEEAPEDCETNSEIVFAGSARPKSCLTHAERVRLTSCILCDQNTFPGSFCTSLGLSLAPDYHQPSEIRHIWLFRFLRSNVSFMTLPGSSISSESTTTYPNHEPLLCKGVALLRYEDDVKHPAKEEMDKNGQQMGYMTERQFMLGCETLRDTQLHSQVFLHRSAYVLSKSRISVSHSPVLTI</sequence>
<dbReference type="AlphaFoldDB" id="A0A164PQI5"/>
<proteinExistence type="predicted"/>
<keyword evidence="2" id="KW-1185">Reference proteome</keyword>
<organism evidence="1 2">
    <name type="scientific">Sistotremastrum niveocremeum HHB9708</name>
    <dbReference type="NCBI Taxonomy" id="1314777"/>
    <lineage>
        <taxon>Eukaryota</taxon>
        <taxon>Fungi</taxon>
        <taxon>Dikarya</taxon>
        <taxon>Basidiomycota</taxon>
        <taxon>Agaricomycotina</taxon>
        <taxon>Agaricomycetes</taxon>
        <taxon>Sistotremastrales</taxon>
        <taxon>Sistotremastraceae</taxon>
        <taxon>Sertulicium</taxon>
        <taxon>Sertulicium niveocremeum</taxon>
    </lineage>
</organism>
<evidence type="ECO:0000313" key="2">
    <source>
        <dbReference type="Proteomes" id="UP000076722"/>
    </source>
</evidence>
<name>A0A164PQI5_9AGAM</name>